<dbReference type="Pfam" id="PF13593">
    <property type="entry name" value="SBF_like"/>
    <property type="match status" value="1"/>
</dbReference>
<evidence type="ECO:0000313" key="2">
    <source>
        <dbReference type="EMBL" id="EIT68816.1"/>
    </source>
</evidence>
<dbReference type="EMBL" id="AKGD01000002">
    <property type="protein sequence ID" value="EIT68816.1"/>
    <property type="molecule type" value="Genomic_DNA"/>
</dbReference>
<dbReference type="PIRSF" id="PIRSF026166">
    <property type="entry name" value="UCP026166"/>
    <property type="match status" value="1"/>
</dbReference>
<evidence type="ECO:0000256" key="1">
    <source>
        <dbReference type="SAM" id="Phobius"/>
    </source>
</evidence>
<feature type="transmembrane region" description="Helical" evidence="1">
    <location>
        <begin position="237"/>
        <end position="261"/>
    </location>
</feature>
<keyword evidence="1" id="KW-0812">Transmembrane</keyword>
<name>I8HZ40_9GAMM</name>
<feature type="transmembrane region" description="Helical" evidence="1">
    <location>
        <begin position="12"/>
        <end position="30"/>
    </location>
</feature>
<feature type="transmembrane region" description="Helical" evidence="1">
    <location>
        <begin position="75"/>
        <end position="94"/>
    </location>
</feature>
<dbReference type="STRING" id="1172194.WQQ_23980"/>
<dbReference type="Proteomes" id="UP000003704">
    <property type="component" value="Unassembled WGS sequence"/>
</dbReference>
<feature type="transmembrane region" description="Helical" evidence="1">
    <location>
        <begin position="134"/>
        <end position="157"/>
    </location>
</feature>
<dbReference type="InterPro" id="IPR038770">
    <property type="entry name" value="Na+/solute_symporter_sf"/>
</dbReference>
<feature type="transmembrane region" description="Helical" evidence="1">
    <location>
        <begin position="212"/>
        <end position="231"/>
    </location>
</feature>
<keyword evidence="1" id="KW-1133">Transmembrane helix</keyword>
<sequence>MKTLLNRLPVDGFVLLMIGTVVLAALAPQIGASDGPLHLDVVTEFGVALVFFFAGAGLSFANLKAGVTNWRLHLLVQLSTFGVFPLIGIAFMLIGRGWLPEGLLAGFFYLCALPSTISTSIAMTTMARGNVSGAIFNATLSSLLGMVVTPLLVNLFLHVGGDGGASGGSMLDQFSKIATQLFLPLVAGQIARRWIGGWVARNKSFVSKSDRLVILLIVYSAFCDSTQAGIWSQYGAITLLQTGVLALILLALALSATMFAARRFGFSKEDEIAGVFCGSKKSLAVGIPMAKLLMGDTPLGLIVLPIMFYHQLQLMVCTVMAQRYAARAQPGADGVPAR</sequence>
<keyword evidence="3" id="KW-1185">Reference proteome</keyword>
<comment type="caution">
    <text evidence="2">The sequence shown here is derived from an EMBL/GenBank/DDBJ whole genome shotgun (WGS) entry which is preliminary data.</text>
</comment>
<accession>I8HZ40</accession>
<keyword evidence="1" id="KW-0472">Membrane</keyword>
<dbReference type="Gene3D" id="1.20.1530.20">
    <property type="match status" value="1"/>
</dbReference>
<evidence type="ECO:0008006" key="4">
    <source>
        <dbReference type="Google" id="ProtNLM"/>
    </source>
</evidence>
<dbReference type="RefSeq" id="WP_007185341.1">
    <property type="nucleotide sequence ID" value="NZ_AKGD01000002.1"/>
</dbReference>
<dbReference type="InterPro" id="IPR016833">
    <property type="entry name" value="Put_Na-Bile_cotransptr"/>
</dbReference>
<dbReference type="PANTHER" id="PTHR18640:SF5">
    <property type="entry name" value="SODIUM_BILE ACID COTRANSPORTER 7"/>
    <property type="match status" value="1"/>
</dbReference>
<evidence type="ECO:0000313" key="3">
    <source>
        <dbReference type="Proteomes" id="UP000003704"/>
    </source>
</evidence>
<feature type="transmembrane region" description="Helical" evidence="1">
    <location>
        <begin position="106"/>
        <end position="127"/>
    </location>
</feature>
<feature type="transmembrane region" description="Helical" evidence="1">
    <location>
        <begin position="177"/>
        <end position="200"/>
    </location>
</feature>
<dbReference type="AlphaFoldDB" id="I8HZ40"/>
<dbReference type="PANTHER" id="PTHR18640">
    <property type="entry name" value="SOLUTE CARRIER FAMILY 10 MEMBER 7"/>
    <property type="match status" value="1"/>
</dbReference>
<organism evidence="2 3">
    <name type="scientific">Hydrocarboniphaga effusa AP103</name>
    <dbReference type="NCBI Taxonomy" id="1172194"/>
    <lineage>
        <taxon>Bacteria</taxon>
        <taxon>Pseudomonadati</taxon>
        <taxon>Pseudomonadota</taxon>
        <taxon>Gammaproteobacteria</taxon>
        <taxon>Nevskiales</taxon>
        <taxon>Nevskiaceae</taxon>
        <taxon>Hydrocarboniphaga</taxon>
    </lineage>
</organism>
<feature type="transmembrane region" description="Helical" evidence="1">
    <location>
        <begin position="42"/>
        <end position="63"/>
    </location>
</feature>
<proteinExistence type="predicted"/>
<gene>
    <name evidence="2" type="ORF">WQQ_23980</name>
</gene>
<dbReference type="GO" id="GO:0005886">
    <property type="term" value="C:plasma membrane"/>
    <property type="evidence" value="ECO:0007669"/>
    <property type="project" value="TreeGrafter"/>
</dbReference>
<protein>
    <recommendedName>
        <fullName evidence="4">Bile acid:sodium symporter</fullName>
    </recommendedName>
</protein>
<reference evidence="2 3" key="1">
    <citation type="journal article" date="2012" name="J. Bacteriol.">
        <title>Genome Sequence of n-Alkane-Degrading Hydrocarboniphaga effusa Strain AP103T (ATCC BAA-332T).</title>
        <authorList>
            <person name="Chang H.K."/>
            <person name="Zylstra G.J."/>
            <person name="Chae J.C."/>
        </authorList>
    </citation>
    <scope>NUCLEOTIDE SEQUENCE [LARGE SCALE GENOMIC DNA]</scope>
    <source>
        <strain evidence="2 3">AP103</strain>
    </source>
</reference>